<dbReference type="GeneID" id="78571706"/>
<dbReference type="AlphaFoldDB" id="A0A379G9C5"/>
<evidence type="ECO:0000313" key="3">
    <source>
        <dbReference type="EMBL" id="SUC37577.1"/>
    </source>
</evidence>
<name>A0A379G9C5_9BACT</name>
<dbReference type="SUPFAM" id="SSF49265">
    <property type="entry name" value="Fibronectin type III"/>
    <property type="match status" value="1"/>
</dbReference>
<protein>
    <recommendedName>
        <fullName evidence="2">Fibronectin type-III domain-containing protein</fullName>
    </recommendedName>
</protein>
<feature type="chain" id="PRO_5016937721" description="Fibronectin type-III domain-containing protein" evidence="1">
    <location>
        <begin position="25"/>
        <end position="704"/>
    </location>
</feature>
<evidence type="ECO:0000259" key="2">
    <source>
        <dbReference type="PROSITE" id="PS50853"/>
    </source>
</evidence>
<feature type="signal peptide" evidence="1">
    <location>
        <begin position="1"/>
        <end position="24"/>
    </location>
</feature>
<feature type="domain" description="Fibronectin type-III" evidence="2">
    <location>
        <begin position="247"/>
        <end position="339"/>
    </location>
</feature>
<dbReference type="InterPro" id="IPR003961">
    <property type="entry name" value="FN3_dom"/>
</dbReference>
<dbReference type="OrthoDB" id="1056276at2"/>
<dbReference type="EMBL" id="UGTP01000002">
    <property type="protein sequence ID" value="SUC37577.1"/>
    <property type="molecule type" value="Genomic_DNA"/>
</dbReference>
<proteinExistence type="predicted"/>
<gene>
    <name evidence="3" type="ORF">NCTC13043_02067</name>
</gene>
<dbReference type="Gene3D" id="2.60.40.10">
    <property type="entry name" value="Immunoglobulins"/>
    <property type="match status" value="1"/>
</dbReference>
<dbReference type="Proteomes" id="UP000254235">
    <property type="component" value="Unassembled WGS sequence"/>
</dbReference>
<dbReference type="InterPro" id="IPR013783">
    <property type="entry name" value="Ig-like_fold"/>
</dbReference>
<evidence type="ECO:0000313" key="4">
    <source>
        <dbReference type="Proteomes" id="UP000254235"/>
    </source>
</evidence>
<reference evidence="3 4" key="1">
    <citation type="submission" date="2018-06" db="EMBL/GenBank/DDBJ databases">
        <authorList>
            <consortium name="Pathogen Informatics"/>
            <person name="Doyle S."/>
        </authorList>
    </citation>
    <scope>NUCLEOTIDE SEQUENCE [LARGE SCALE GENOMIC DNA]</scope>
    <source>
        <strain evidence="3 4">NCTC13043</strain>
    </source>
</reference>
<dbReference type="RefSeq" id="WP_115083997.1">
    <property type="nucleotide sequence ID" value="NZ_CBDEOI010000216.1"/>
</dbReference>
<dbReference type="CDD" id="cd00063">
    <property type="entry name" value="FN3"/>
    <property type="match status" value="1"/>
</dbReference>
<sequence>MRKNYLQLALAATLTMAATATVSAQQNTQNEVQKLTRSVLPQQSKITTAAFSLNKNVANVPLTTVYKAANPYGEEQQVMFEDFAKMTSGSEATPDTEANIIKDEFEYPWINTKDEYFKQAGWGSGNAYPAGGTVYLDSNPNDMAHINTPMLNVAANGGIAWIRFKARAKNAGDNPQVMVEAAETFNMSPSWRMMGSAALPQLSTEWKEYSMFFYGGGEYTLFNIVSVMAPVYIDNIEVFTVKQHIGTPTTLPHTNYEGTSFDANWTPVEGATGYKVNVFTLNKETGKAEYLFENKPVTTNKFHVTGATSGQTYFYNVAATKDNYTSIPSDKMFVYNLEAPVLKDVTNLDRNKYTAEWSTVPSAERYNYIAYYDRKADKTGEFVVTNEDFTGVKDADGNLTGWTKEDPNPGSYDSYYIPEMKQAGWKGTQYAPYTDYICLDGWQYYHNHQDAGLISPEMDMSKDGGKFTVNVKLAGASTIAIDENNNEFTAYTQAAFALFNYNETTCDYEQAELIYPEGYPKAVNGDWKNFTINFTKGSKKSIIGIYAVYADEHLYLDDLKITQKYQAGESLNDPFIFRRWLQEPKVDITIPAFVGKSDVSHRVTAFKTNSDRNVKKQYVESKFSELKKVGTANGISNIGLSKAVVKMEGNNVYVNNINGENVQIYTLDGQLVYNNKGEKNIRVALTQHGAYIVKVGNKTIKLVF</sequence>
<accession>A0A379G9C5</accession>
<organism evidence="3 4">
    <name type="scientific">Prevotella pallens</name>
    <dbReference type="NCBI Taxonomy" id="60133"/>
    <lineage>
        <taxon>Bacteria</taxon>
        <taxon>Pseudomonadati</taxon>
        <taxon>Bacteroidota</taxon>
        <taxon>Bacteroidia</taxon>
        <taxon>Bacteroidales</taxon>
        <taxon>Prevotellaceae</taxon>
        <taxon>Prevotella</taxon>
    </lineage>
</organism>
<evidence type="ECO:0000256" key="1">
    <source>
        <dbReference type="SAM" id="SignalP"/>
    </source>
</evidence>
<dbReference type="InterPro" id="IPR036116">
    <property type="entry name" value="FN3_sf"/>
</dbReference>
<dbReference type="PROSITE" id="PS50853">
    <property type="entry name" value="FN3"/>
    <property type="match status" value="1"/>
</dbReference>
<keyword evidence="1" id="KW-0732">Signal</keyword>